<comment type="similarity">
    <text evidence="5">Belongs to the EutC family.</text>
</comment>
<dbReference type="GO" id="GO:0046336">
    <property type="term" value="P:ethanolamine catabolic process"/>
    <property type="evidence" value="ECO:0007669"/>
    <property type="project" value="UniProtKB-UniRule"/>
</dbReference>
<dbReference type="NCBIfam" id="NF003971">
    <property type="entry name" value="PRK05465.1"/>
    <property type="match status" value="1"/>
</dbReference>
<dbReference type="GO" id="GO:0009350">
    <property type="term" value="C:ethanolamine ammonia-lyase complex"/>
    <property type="evidence" value="ECO:0007669"/>
    <property type="project" value="UniProtKB-UniRule"/>
</dbReference>
<evidence type="ECO:0000313" key="7">
    <source>
        <dbReference type="Proteomes" id="UP000256708"/>
    </source>
</evidence>
<feature type="binding site" evidence="5">
    <location>
        <position position="181"/>
    </location>
    <ligand>
        <name>adenosylcob(III)alamin</name>
        <dbReference type="ChEBI" id="CHEBI:18408"/>
    </ligand>
</feature>
<dbReference type="AlphaFoldDB" id="A0A3D8LIE4"/>
<dbReference type="UniPathway" id="UPA00560"/>
<dbReference type="Proteomes" id="UP000256708">
    <property type="component" value="Unassembled WGS sequence"/>
</dbReference>
<dbReference type="EC" id="4.3.1.7" evidence="5"/>
<comment type="catalytic activity">
    <reaction evidence="5">
        <text>ethanolamine = acetaldehyde + NH4(+)</text>
        <dbReference type="Rhea" id="RHEA:15313"/>
        <dbReference type="ChEBI" id="CHEBI:15343"/>
        <dbReference type="ChEBI" id="CHEBI:28938"/>
        <dbReference type="ChEBI" id="CHEBI:57603"/>
        <dbReference type="EC" id="4.3.1.7"/>
    </reaction>
</comment>
<dbReference type="Gene3D" id="3.40.50.11240">
    <property type="entry name" value="Ethanolamine ammonia-lyase light chain (EutC)"/>
    <property type="match status" value="1"/>
</dbReference>
<feature type="binding site" evidence="5">
    <location>
        <position position="210"/>
    </location>
    <ligand>
        <name>adenosylcob(III)alamin</name>
        <dbReference type="ChEBI" id="CHEBI:18408"/>
    </ligand>
</feature>
<comment type="subunit">
    <text evidence="5">The basic unit is a heterodimer which dimerizes to form tetramers. The heterotetramers trimerize; 6 large subunits form a core ring with 6 small subunits projecting outwards.</text>
</comment>
<dbReference type="GO" id="GO:0031419">
    <property type="term" value="F:cobalamin binding"/>
    <property type="evidence" value="ECO:0007669"/>
    <property type="project" value="UniProtKB-UniRule"/>
</dbReference>
<gene>
    <name evidence="5" type="primary">eutC</name>
    <name evidence="6" type="ORF">DXT99_01315</name>
</gene>
<evidence type="ECO:0000256" key="3">
    <source>
        <dbReference type="ARBA" id="ARBA00023285"/>
    </source>
</evidence>
<evidence type="ECO:0000256" key="4">
    <source>
        <dbReference type="ARBA" id="ARBA00024446"/>
    </source>
</evidence>
<feature type="binding site" evidence="5">
    <location>
        <position position="160"/>
    </location>
    <ligand>
        <name>adenosylcob(III)alamin</name>
        <dbReference type="ChEBI" id="CHEBI:18408"/>
    </ligand>
</feature>
<dbReference type="HAMAP" id="MF_00601">
    <property type="entry name" value="EutC"/>
    <property type="match status" value="1"/>
</dbReference>
<comment type="caution">
    <text evidence="6">The sequence shown here is derived from an EMBL/GenBank/DDBJ whole genome shotgun (WGS) entry which is preliminary data.</text>
</comment>
<dbReference type="GO" id="GO:0008851">
    <property type="term" value="F:ethanolamine ammonia-lyase activity"/>
    <property type="evidence" value="ECO:0007669"/>
    <property type="project" value="UniProtKB-UniRule"/>
</dbReference>
<dbReference type="GO" id="GO:0031471">
    <property type="term" value="C:ethanolamine degradation polyhedral organelle"/>
    <property type="evidence" value="ECO:0007669"/>
    <property type="project" value="UniProtKB-UniRule"/>
</dbReference>
<keyword evidence="7" id="KW-1185">Reference proteome</keyword>
<dbReference type="PANTHER" id="PTHR39330">
    <property type="entry name" value="ETHANOLAMINE AMMONIA-LYASE LIGHT CHAIN"/>
    <property type="match status" value="1"/>
</dbReference>
<dbReference type="Gene3D" id="1.10.30.40">
    <property type="entry name" value="Ethanolamine ammonia-lyase light chain (EutC), N-terminal domain"/>
    <property type="match status" value="1"/>
</dbReference>
<dbReference type="PIRSF" id="PIRSF018982">
    <property type="entry name" value="EutC"/>
    <property type="match status" value="1"/>
</dbReference>
<accession>A0A3D8LIE4</accession>
<dbReference type="Pfam" id="PF05985">
    <property type="entry name" value="EutC"/>
    <property type="match status" value="1"/>
</dbReference>
<keyword evidence="1 5" id="KW-0846">Cobalamin</keyword>
<dbReference type="InterPro" id="IPR042251">
    <property type="entry name" value="EutC_C"/>
</dbReference>
<dbReference type="InterPro" id="IPR009246">
    <property type="entry name" value="EutC"/>
</dbReference>
<dbReference type="RefSeq" id="WP_115563696.1">
    <property type="nucleotide sequence ID" value="NZ_QRGR01000001.1"/>
</dbReference>
<keyword evidence="4 5" id="KW-1283">Bacterial microcompartment</keyword>
<sequence length="254" mass="27656">MDKPKRRNTETDPWSGLKMYTAARIALGRTGTSVPLKESFAFKMAHAHARDAVYSSLNLEVLLQGLHAFNLPVHVLHSMASDRMEYLQRPDLGRMLNQASSEQLKEEGSSSTEIAFVLADGLSATAVNEHAIPLLQLLVPALRQAGFTLAPLTVAEQARVAIADEIGELLHAKLSIIMIGERPGLSSPDSLGVYFTYAPKPGLTDEARNCISNIRPEGLPYSLAAEKILYLIQEAMRKKLTGVKLKDGIGLLQG</sequence>
<organism evidence="6 7">
    <name type="scientific">Pontibacter diazotrophicus</name>
    <dbReference type="NCBI Taxonomy" id="1400979"/>
    <lineage>
        <taxon>Bacteria</taxon>
        <taxon>Pseudomonadati</taxon>
        <taxon>Bacteroidota</taxon>
        <taxon>Cytophagia</taxon>
        <taxon>Cytophagales</taxon>
        <taxon>Hymenobacteraceae</taxon>
        <taxon>Pontibacter</taxon>
    </lineage>
</organism>
<comment type="function">
    <text evidence="5">Catalyzes the deamination of various vicinal amino-alcohols to oxo compounds. Allows this organism to utilize ethanolamine as the sole source of nitrogen and carbon in the presence of external vitamin B12.</text>
</comment>
<dbReference type="InterPro" id="IPR042255">
    <property type="entry name" value="EutC_N"/>
</dbReference>
<comment type="pathway">
    <text evidence="5">Amine and polyamine degradation; ethanolamine degradation.</text>
</comment>
<evidence type="ECO:0000256" key="1">
    <source>
        <dbReference type="ARBA" id="ARBA00022628"/>
    </source>
</evidence>
<comment type="subcellular location">
    <subcellularLocation>
        <location evidence="5">Bacterial microcompartment</location>
    </subcellularLocation>
</comment>
<evidence type="ECO:0000313" key="6">
    <source>
        <dbReference type="EMBL" id="RDV17177.1"/>
    </source>
</evidence>
<dbReference type="PANTHER" id="PTHR39330:SF1">
    <property type="entry name" value="ETHANOLAMINE AMMONIA-LYASE SMALL SUBUNIT"/>
    <property type="match status" value="1"/>
</dbReference>
<protein>
    <recommendedName>
        <fullName evidence="5">Ethanolamine ammonia-lyase small subunit</fullName>
        <shortName evidence="5">EAL small subunit</shortName>
        <ecNumber evidence="5">4.3.1.7</ecNumber>
    </recommendedName>
</protein>
<evidence type="ECO:0000256" key="5">
    <source>
        <dbReference type="HAMAP-Rule" id="MF_00601"/>
    </source>
</evidence>
<name>A0A3D8LIE4_9BACT</name>
<dbReference type="OrthoDB" id="114248at2"/>
<dbReference type="GO" id="GO:0006520">
    <property type="term" value="P:amino acid metabolic process"/>
    <property type="evidence" value="ECO:0007669"/>
    <property type="project" value="InterPro"/>
</dbReference>
<proteinExistence type="inferred from homology"/>
<dbReference type="EMBL" id="QRGR01000001">
    <property type="protein sequence ID" value="RDV17177.1"/>
    <property type="molecule type" value="Genomic_DNA"/>
</dbReference>
<evidence type="ECO:0000256" key="2">
    <source>
        <dbReference type="ARBA" id="ARBA00023239"/>
    </source>
</evidence>
<keyword evidence="3 5" id="KW-0170">Cobalt</keyword>
<reference evidence="7" key="1">
    <citation type="submission" date="2018-08" db="EMBL/GenBank/DDBJ databases">
        <authorList>
            <person name="Liu Z.-W."/>
            <person name="Du Z.-J."/>
        </authorList>
    </citation>
    <scope>NUCLEOTIDE SEQUENCE [LARGE SCALE GENOMIC DNA]</scope>
    <source>
        <strain evidence="7">H4X</strain>
    </source>
</reference>
<keyword evidence="2 5" id="KW-0456">Lyase</keyword>
<comment type="cofactor">
    <cofactor evidence="5">
        <name>adenosylcob(III)alamin</name>
        <dbReference type="ChEBI" id="CHEBI:18408"/>
    </cofactor>
    <text evidence="5">Binds between the large and small subunits.</text>
</comment>